<evidence type="ECO:0000313" key="3">
    <source>
        <dbReference type="Proteomes" id="UP001232973"/>
    </source>
</evidence>
<gene>
    <name evidence="2" type="ORF">J2S03_002603</name>
</gene>
<reference evidence="2 3" key="1">
    <citation type="submission" date="2023-07" db="EMBL/GenBank/DDBJ databases">
        <title>Genomic Encyclopedia of Type Strains, Phase IV (KMG-IV): sequencing the most valuable type-strain genomes for metagenomic binning, comparative biology and taxonomic classification.</title>
        <authorList>
            <person name="Goeker M."/>
        </authorList>
    </citation>
    <scope>NUCLEOTIDE SEQUENCE [LARGE SCALE GENOMIC DNA]</scope>
    <source>
        <strain evidence="2 3">DSM 4006</strain>
    </source>
</reference>
<dbReference type="EMBL" id="JAUSTP010000023">
    <property type="protein sequence ID" value="MDQ0190736.1"/>
    <property type="molecule type" value="Genomic_DNA"/>
</dbReference>
<dbReference type="SFLD" id="SFLDS00003">
    <property type="entry name" value="Haloacid_Dehalogenase"/>
    <property type="match status" value="1"/>
</dbReference>
<dbReference type="SUPFAM" id="SSF56784">
    <property type="entry name" value="HAD-like"/>
    <property type="match status" value="1"/>
</dbReference>
<proteinExistence type="predicted"/>
<dbReference type="Pfam" id="PF00702">
    <property type="entry name" value="Hydrolase"/>
    <property type="match status" value="1"/>
</dbReference>
<evidence type="ECO:0000256" key="1">
    <source>
        <dbReference type="ARBA" id="ARBA00022801"/>
    </source>
</evidence>
<accession>A0ABT9XK97</accession>
<dbReference type="Proteomes" id="UP001232973">
    <property type="component" value="Unassembled WGS sequence"/>
</dbReference>
<protein>
    <submittedName>
        <fullName evidence="2">FMN phosphatase YigB (HAD superfamily)</fullName>
    </submittedName>
</protein>
<dbReference type="Gene3D" id="3.40.50.1000">
    <property type="entry name" value="HAD superfamily/HAD-like"/>
    <property type="match status" value="1"/>
</dbReference>
<name>A0ABT9XK97_9BACL</name>
<sequence>MTTLLFDLDGTLLPLDLNTFLKGYFEALVPRIAHLVDRRKIVDQIMQATQAMMLNEDASFTNEEVFKASFFRIVDVPEEQIWPIFDAFYREAFGELRHLTQPSPISREICRTAVDKGYQLVLATNPIFPEQAVRHRMAWAGIEDIPFDLVTVMETSHFCKPNPKYYVEIMDKLGVTPSQCMMFGNDIQEDGVAGTLGMQTFLVTDWLVDHGAPHIAFTHQGTLADVRTFVQSLPDMA</sequence>
<dbReference type="InterPro" id="IPR051540">
    <property type="entry name" value="S-2-haloacid_dehalogenase"/>
</dbReference>
<dbReference type="InterPro" id="IPR023214">
    <property type="entry name" value="HAD_sf"/>
</dbReference>
<dbReference type="PANTHER" id="PTHR43316">
    <property type="entry name" value="HYDROLASE, HALOACID DELAHOGENASE-RELATED"/>
    <property type="match status" value="1"/>
</dbReference>
<keyword evidence="3" id="KW-1185">Reference proteome</keyword>
<dbReference type="InterPro" id="IPR036412">
    <property type="entry name" value="HAD-like_sf"/>
</dbReference>
<keyword evidence="1" id="KW-0378">Hydrolase</keyword>
<evidence type="ECO:0000313" key="2">
    <source>
        <dbReference type="EMBL" id="MDQ0190736.1"/>
    </source>
</evidence>
<organism evidence="2 3">
    <name type="scientific">Alicyclobacillus cycloheptanicus</name>
    <dbReference type="NCBI Taxonomy" id="1457"/>
    <lineage>
        <taxon>Bacteria</taxon>
        <taxon>Bacillati</taxon>
        <taxon>Bacillota</taxon>
        <taxon>Bacilli</taxon>
        <taxon>Bacillales</taxon>
        <taxon>Alicyclobacillaceae</taxon>
        <taxon>Alicyclobacillus</taxon>
    </lineage>
</organism>
<comment type="caution">
    <text evidence="2">The sequence shown here is derived from an EMBL/GenBank/DDBJ whole genome shotgun (WGS) entry which is preliminary data.</text>
</comment>
<dbReference type="SFLD" id="SFLDG01129">
    <property type="entry name" value="C1.5:_HAD__Beta-PGM__Phosphata"/>
    <property type="match status" value="1"/>
</dbReference>
<dbReference type="RefSeq" id="WP_274454491.1">
    <property type="nucleotide sequence ID" value="NZ_CP067097.1"/>
</dbReference>
<dbReference type="PANTHER" id="PTHR43316:SF3">
    <property type="entry name" value="HALOACID DEHALOGENASE, TYPE II (AFU_ORTHOLOGUE AFUA_2G07750)-RELATED"/>
    <property type="match status" value="1"/>
</dbReference>